<keyword evidence="2" id="KW-1185">Reference proteome</keyword>
<protein>
    <recommendedName>
        <fullName evidence="3">Glycosyltransferase</fullName>
    </recommendedName>
</protein>
<proteinExistence type="predicted"/>
<dbReference type="PANTHER" id="PTHR12526">
    <property type="entry name" value="GLYCOSYLTRANSFERASE"/>
    <property type="match status" value="1"/>
</dbReference>
<dbReference type="SUPFAM" id="SSF53756">
    <property type="entry name" value="UDP-Glycosyltransferase/glycogen phosphorylase"/>
    <property type="match status" value="1"/>
</dbReference>
<organism evidence="1 2">
    <name type="scientific">Leifsonia virtsii</name>
    <dbReference type="NCBI Taxonomy" id="3035915"/>
    <lineage>
        <taxon>Bacteria</taxon>
        <taxon>Bacillati</taxon>
        <taxon>Actinomycetota</taxon>
        <taxon>Actinomycetes</taxon>
        <taxon>Micrococcales</taxon>
        <taxon>Microbacteriaceae</taxon>
        <taxon>Leifsonia</taxon>
    </lineage>
</organism>
<evidence type="ECO:0000313" key="1">
    <source>
        <dbReference type="EMBL" id="MDN4598396.1"/>
    </source>
</evidence>
<dbReference type="PANTHER" id="PTHR12526:SF635">
    <property type="entry name" value="GLYCOSYL TRANSFERASE GROUP 1"/>
    <property type="match status" value="1"/>
</dbReference>
<dbReference type="Gene3D" id="3.40.50.2000">
    <property type="entry name" value="Glycogen Phosphorylase B"/>
    <property type="match status" value="1"/>
</dbReference>
<accession>A0ABT8J1A3</accession>
<evidence type="ECO:0008006" key="3">
    <source>
        <dbReference type="Google" id="ProtNLM"/>
    </source>
</evidence>
<name>A0ABT8J1A3_9MICO</name>
<evidence type="ECO:0000313" key="2">
    <source>
        <dbReference type="Proteomes" id="UP001174210"/>
    </source>
</evidence>
<reference evidence="1" key="1">
    <citation type="submission" date="2023-03" db="EMBL/GenBank/DDBJ databases">
        <title>MT1 and MT2 Draft Genomes of Novel Species.</title>
        <authorList>
            <person name="Venkateswaran K."/>
        </authorList>
    </citation>
    <scope>NUCLEOTIDE SEQUENCE</scope>
    <source>
        <strain evidence="1">F6_8S_P_1A</strain>
    </source>
</reference>
<sequence length="471" mass="51616">MVQTALSRPGVPRLLVVAGDVVGKRMAGPGMRAVAVAKALAPSMSVTLALGVAGSEPIGLEADGVVVTEYRSRDELELLVAGSDVVFCQFIDTNVARIAVQRNVRLVFDLYNALPVETVGAEVISGVRDPAGKDREFSELLRYFRFCAQAGSYFVASNERQRDYWLGYIMASGGILPSTLDHRSADDLIGLAPFGMEESDPVQNRHGLRGRHGIREDDIVVLWAGGIWDWFDAETPIRAIAALAQEDPRYKLVFYGTVHPNSTIGRPPAVERARTVAKELGVLGTAVVFLDEWVPADERADFLLDADLAVSAHKSSLETHYSFRTRILDHFWARLPSIVSEGDWFADYIAREGLGSVTPIGDVDATKAAIRRLGDDVEAREAVRSRIDGIREDWRWSATTAQLRDRIVGPLRDAPEPTLLANVDGEGLPSIASAPASGLRAAVSRTRVGRLASKVRRRVRRWTGRTQRIRA</sequence>
<gene>
    <name evidence="1" type="ORF">P5G59_14685</name>
</gene>
<dbReference type="Proteomes" id="UP001174210">
    <property type="component" value="Unassembled WGS sequence"/>
</dbReference>
<dbReference type="RefSeq" id="WP_301219740.1">
    <property type="nucleotide sequence ID" value="NZ_JAROCB010000004.1"/>
</dbReference>
<comment type="caution">
    <text evidence="1">The sequence shown here is derived from an EMBL/GenBank/DDBJ whole genome shotgun (WGS) entry which is preliminary data.</text>
</comment>
<dbReference type="EMBL" id="JAROCB010000004">
    <property type="protein sequence ID" value="MDN4598396.1"/>
    <property type="molecule type" value="Genomic_DNA"/>
</dbReference>